<comment type="similarity">
    <text evidence="6">Belongs to the peptidase M28 family.</text>
</comment>
<dbReference type="InterPro" id="IPR007484">
    <property type="entry name" value="Peptidase_M28"/>
</dbReference>
<proteinExistence type="inferred from homology"/>
<dbReference type="Gene3D" id="3.50.30.30">
    <property type="match status" value="1"/>
</dbReference>
<dbReference type="InterPro" id="IPR045175">
    <property type="entry name" value="M28_fam"/>
</dbReference>
<dbReference type="SUPFAM" id="SSF49870">
    <property type="entry name" value="Osmotin, thaumatin-like protein"/>
    <property type="match status" value="1"/>
</dbReference>
<dbReference type="GO" id="GO:0006508">
    <property type="term" value="P:proteolysis"/>
    <property type="evidence" value="ECO:0007669"/>
    <property type="project" value="UniProtKB-KW"/>
</dbReference>
<feature type="domain" description="Peptidase M28" evidence="8">
    <location>
        <begin position="261"/>
        <end position="499"/>
    </location>
</feature>
<dbReference type="Pfam" id="PF02225">
    <property type="entry name" value="PA"/>
    <property type="match status" value="1"/>
</dbReference>
<dbReference type="SMART" id="SM00205">
    <property type="entry name" value="THN"/>
    <property type="match status" value="1"/>
</dbReference>
<evidence type="ECO:0000256" key="4">
    <source>
        <dbReference type="ARBA" id="ARBA00022801"/>
    </source>
</evidence>
<dbReference type="Proteomes" id="UP000481858">
    <property type="component" value="Unassembled WGS sequence"/>
</dbReference>
<dbReference type="FunCoup" id="A0A7C8MLR6">
    <property type="interactions" value="34"/>
</dbReference>
<feature type="chain" id="PRO_5029031777" description="Peptide hydrolase" evidence="6">
    <location>
        <begin position="19"/>
        <end position="816"/>
    </location>
</feature>
<dbReference type="SUPFAM" id="SSF53187">
    <property type="entry name" value="Zn-dependent exopeptidases"/>
    <property type="match status" value="1"/>
</dbReference>
<dbReference type="PANTHER" id="PTHR12147">
    <property type="entry name" value="METALLOPEPTIDASE M28 FAMILY MEMBER"/>
    <property type="match status" value="1"/>
</dbReference>
<keyword evidence="3 6" id="KW-0479">Metal-binding</keyword>
<dbReference type="GO" id="GO:0046872">
    <property type="term" value="F:metal ion binding"/>
    <property type="evidence" value="ECO:0007669"/>
    <property type="project" value="UniProtKB-KW"/>
</dbReference>
<keyword evidence="2 6" id="KW-0645">Protease</keyword>
<evidence type="ECO:0000259" key="8">
    <source>
        <dbReference type="Pfam" id="PF04389"/>
    </source>
</evidence>
<dbReference type="InterPro" id="IPR003137">
    <property type="entry name" value="PA_domain"/>
</dbReference>
<evidence type="ECO:0000256" key="2">
    <source>
        <dbReference type="ARBA" id="ARBA00022670"/>
    </source>
</evidence>
<dbReference type="Gene3D" id="3.40.630.10">
    <property type="entry name" value="Zn peptidases"/>
    <property type="match status" value="1"/>
</dbReference>
<dbReference type="AlphaFoldDB" id="A0A7C8MLR6"/>
<keyword evidence="10" id="KW-1185">Reference proteome</keyword>
<sequence>MVGFSRLSLIATITAVSAQLQRPLVLPSEEVPETEQTGTRPLIDTESLQAHISVESLFKHAEALYDIAKSSEEQFGHPTRVIGSEGHRRTLEYVAAEIGRLGDYYKSWTQPFPAVMGQVFQSRLVLGDSVPESATPMSLTPPTAGKEPVYGDLVLVNDEGCEASDYPEAVSGKVAFIKRGTCPFGVKSELAGKAGAIAAVVFNSNADGLGGTLGVPSPYHVATFGLSGKDAEPVIEKLKAGDAVESIAFIDSVVNTINTTNIIAQTIGGDPENCVMLGAHSDSVTEGPGINDDGSGSLTLLEVATHLTKFSVKNCVRFAWWAGEEEVSIFAINPKASRAACYNRTKLIPTAKLIGGLLGSDYYVATLPEDENQKIRLFMDYDMMGSPNFAYQIYNATNAVNPTGSEQLRDLYVDWYKSKGLNYTFIPFDGRSDYDAFIRNGIPGGGIATGAEGIKTKEEELMFGGKAGDWYDPCYHQLCDDVRNVNATAWLVNTQLVAHSVATFAASFEGFPKREAIETAAAYERDTLYHGRYLSGNSKMLFGTYTVFLGMCLPIFLASALPSSASLYSPKITQNELLPTPTPTRVINPETLDKGEYVVTLINSHTAAISTVHGQNVGSPTAIQDGGSILAANATAIFAVPTNWAGRVAMAEAGIPIRDRASLLEGSFIVQEGLTKARIVLDVSYVDGFTVPVVCECGGGVVLGCNLNLLDMCPDEYRLNEGTCMNPLRDSGDSANNFFKECSALAYTFPKDDRATINGIAGCEARIQCCVGIACAPHPRQMLCPAADGTAQRCPEPKRNSSDIFKDFDTVGANVA</sequence>
<evidence type="ECO:0000256" key="6">
    <source>
        <dbReference type="RuleBase" id="RU361240"/>
    </source>
</evidence>
<reference evidence="9 10" key="1">
    <citation type="submission" date="2019-12" db="EMBL/GenBank/DDBJ databases">
        <title>Draft genome sequence of the ascomycete Xylaria multiplex DSM 110363.</title>
        <authorList>
            <person name="Buettner E."/>
            <person name="Kellner H."/>
        </authorList>
    </citation>
    <scope>NUCLEOTIDE SEQUENCE [LARGE SCALE GENOMIC DNA]</scope>
    <source>
        <strain evidence="9 10">DSM 110363</strain>
    </source>
</reference>
<dbReference type="GO" id="GO:0008235">
    <property type="term" value="F:metalloexopeptidase activity"/>
    <property type="evidence" value="ECO:0007669"/>
    <property type="project" value="InterPro"/>
</dbReference>
<dbReference type="InParanoid" id="A0A7C8MLR6"/>
<keyword evidence="6" id="KW-0732">Signal</keyword>
<dbReference type="InterPro" id="IPR001938">
    <property type="entry name" value="Thaumatin"/>
</dbReference>
<dbReference type="InterPro" id="IPR046450">
    <property type="entry name" value="PA_dom_sf"/>
</dbReference>
<evidence type="ECO:0000256" key="5">
    <source>
        <dbReference type="ARBA" id="ARBA00022833"/>
    </source>
</evidence>
<evidence type="ECO:0000313" key="9">
    <source>
        <dbReference type="EMBL" id="KAF2963247.1"/>
    </source>
</evidence>
<accession>A0A7C8MLR6</accession>
<dbReference type="InterPro" id="IPR037176">
    <property type="entry name" value="Osmotin/thaumatin-like_sf"/>
</dbReference>
<dbReference type="OrthoDB" id="10013407at2759"/>
<dbReference type="CDD" id="cd02130">
    <property type="entry name" value="PA_ScAPY_like"/>
    <property type="match status" value="1"/>
</dbReference>
<dbReference type="EC" id="3.4.-.-" evidence="6"/>
<dbReference type="EMBL" id="WUBL01000220">
    <property type="protein sequence ID" value="KAF2963247.1"/>
    <property type="molecule type" value="Genomic_DNA"/>
</dbReference>
<dbReference type="SUPFAM" id="SSF52025">
    <property type="entry name" value="PA domain"/>
    <property type="match status" value="1"/>
</dbReference>
<organism evidence="9 10">
    <name type="scientific">Xylaria multiplex</name>
    <dbReference type="NCBI Taxonomy" id="323545"/>
    <lineage>
        <taxon>Eukaryota</taxon>
        <taxon>Fungi</taxon>
        <taxon>Dikarya</taxon>
        <taxon>Ascomycota</taxon>
        <taxon>Pezizomycotina</taxon>
        <taxon>Sordariomycetes</taxon>
        <taxon>Xylariomycetidae</taxon>
        <taxon>Xylariales</taxon>
        <taxon>Xylariaceae</taxon>
        <taxon>Xylaria</taxon>
    </lineage>
</organism>
<evidence type="ECO:0000313" key="10">
    <source>
        <dbReference type="Proteomes" id="UP000481858"/>
    </source>
</evidence>
<comment type="caution">
    <text evidence="9">The sequence shown here is derived from an EMBL/GenBank/DDBJ whole genome shotgun (WGS) entry which is preliminary data.</text>
</comment>
<evidence type="ECO:0000256" key="1">
    <source>
        <dbReference type="ARBA" id="ARBA00001947"/>
    </source>
</evidence>
<dbReference type="PANTHER" id="PTHR12147:SF17">
    <property type="entry name" value="AMINOPEPTIDASE Y"/>
    <property type="match status" value="1"/>
</dbReference>
<evidence type="ECO:0000259" key="7">
    <source>
        <dbReference type="Pfam" id="PF02225"/>
    </source>
</evidence>
<dbReference type="Pfam" id="PF04389">
    <property type="entry name" value="Peptidase_M28"/>
    <property type="match status" value="1"/>
</dbReference>
<protein>
    <recommendedName>
        <fullName evidence="6">Peptide hydrolase</fullName>
        <ecNumber evidence="6">3.4.-.-</ecNumber>
    </recommendedName>
</protein>
<dbReference type="Gene3D" id="2.60.110.10">
    <property type="entry name" value="Thaumatin"/>
    <property type="match status" value="1"/>
</dbReference>
<keyword evidence="5 6" id="KW-0862">Zinc</keyword>
<name>A0A7C8MLR6_9PEZI</name>
<evidence type="ECO:0000256" key="3">
    <source>
        <dbReference type="ARBA" id="ARBA00022723"/>
    </source>
</evidence>
<feature type="signal peptide" evidence="6">
    <location>
        <begin position="1"/>
        <end position="18"/>
    </location>
</feature>
<comment type="cofactor">
    <cofactor evidence="1">
        <name>Zn(2+)</name>
        <dbReference type="ChEBI" id="CHEBI:29105"/>
    </cofactor>
</comment>
<keyword evidence="4 6" id="KW-0378">Hydrolase</keyword>
<gene>
    <name evidence="9" type="ORF">GQX73_g10322</name>
</gene>
<feature type="domain" description="PA" evidence="7">
    <location>
        <begin position="150"/>
        <end position="232"/>
    </location>
</feature>